<sequence length="362" mass="39846">MPLPFYRPVCDQPRVITMSVPSSRERAPLTSNYWRRFWRSQHTKPPTLPTGLTLAGKTAIITGSNVGLGLETARLFLSHRLSHLIMAVRSTTKGEAAATALRQQFPSATIEVWMLDMSSYESIQAFAARVNSPQLARLDIAILNAGVGTQTYKPSPITGHEEMMQVNYLSTFLLAILLIPALKNKSPAGTPGRMTIVSSALANITPLPDHASRPLFTAIDDPKNFGNPSYGVSKLLGHMFLWKFSEGNYVSADEVVINMIEPGFLRGTSLNREVKGASVIALKLLQALAGREVTDATTVIIDAAEIKGKEAHLCYLADWEIRPFPPFLYTQEGRDATDKLWGETMAEWSFADIKGVLERMKG</sequence>
<dbReference type="PANTHER" id="PTHR24320:SF252">
    <property type="entry name" value="DEHYDROGENASE_REDUCTASE FAMILY PROTEIN, PUTATIVE (AFU_ORTHOLOGUE AFUA_3G08550)-RELATED"/>
    <property type="match status" value="1"/>
</dbReference>
<comment type="caution">
    <text evidence="4">The sequence shown here is derived from an EMBL/GenBank/DDBJ whole genome shotgun (WGS) entry which is preliminary data.</text>
</comment>
<name>A0AAD6ISJ4_DREDA</name>
<evidence type="ECO:0000256" key="1">
    <source>
        <dbReference type="ARBA" id="ARBA00006484"/>
    </source>
</evidence>
<dbReference type="PRINTS" id="PR00081">
    <property type="entry name" value="GDHRDH"/>
</dbReference>
<evidence type="ECO:0000256" key="2">
    <source>
        <dbReference type="ARBA" id="ARBA00022857"/>
    </source>
</evidence>
<reference evidence="4" key="1">
    <citation type="submission" date="2023-01" db="EMBL/GenBank/DDBJ databases">
        <title>The chitinases involved in constricting ring structure development in the nematode-trapping fungus Drechslerella dactyloides.</title>
        <authorList>
            <person name="Wang R."/>
            <person name="Zhang L."/>
            <person name="Tang P."/>
            <person name="Li S."/>
            <person name="Liang L."/>
        </authorList>
    </citation>
    <scope>NUCLEOTIDE SEQUENCE</scope>
    <source>
        <strain evidence="4">YMF1.00031</strain>
    </source>
</reference>
<dbReference type="PANTHER" id="PTHR24320">
    <property type="entry name" value="RETINOL DEHYDROGENASE"/>
    <property type="match status" value="1"/>
</dbReference>
<evidence type="ECO:0000313" key="4">
    <source>
        <dbReference type="EMBL" id="KAJ6257179.1"/>
    </source>
</evidence>
<protein>
    <recommendedName>
        <fullName evidence="6">Short-chain dehydrogenase/reductase family protein</fullName>
    </recommendedName>
</protein>
<dbReference type="InterPro" id="IPR036291">
    <property type="entry name" value="NAD(P)-bd_dom_sf"/>
</dbReference>
<keyword evidence="5" id="KW-1185">Reference proteome</keyword>
<organism evidence="4 5">
    <name type="scientific">Drechslerella dactyloides</name>
    <name type="common">Nematode-trapping fungus</name>
    <name type="synonym">Arthrobotrys dactyloides</name>
    <dbReference type="NCBI Taxonomy" id="74499"/>
    <lineage>
        <taxon>Eukaryota</taxon>
        <taxon>Fungi</taxon>
        <taxon>Dikarya</taxon>
        <taxon>Ascomycota</taxon>
        <taxon>Pezizomycotina</taxon>
        <taxon>Orbiliomycetes</taxon>
        <taxon>Orbiliales</taxon>
        <taxon>Orbiliaceae</taxon>
        <taxon>Drechslerella</taxon>
    </lineage>
</organism>
<dbReference type="EMBL" id="JAQGDS010000011">
    <property type="protein sequence ID" value="KAJ6257179.1"/>
    <property type="molecule type" value="Genomic_DNA"/>
</dbReference>
<evidence type="ECO:0000313" key="5">
    <source>
        <dbReference type="Proteomes" id="UP001221413"/>
    </source>
</evidence>
<dbReference type="GO" id="GO:0016491">
    <property type="term" value="F:oxidoreductase activity"/>
    <property type="evidence" value="ECO:0007669"/>
    <property type="project" value="UniProtKB-KW"/>
</dbReference>
<evidence type="ECO:0008006" key="6">
    <source>
        <dbReference type="Google" id="ProtNLM"/>
    </source>
</evidence>
<accession>A0AAD6ISJ4</accession>
<dbReference type="InterPro" id="IPR002347">
    <property type="entry name" value="SDR_fam"/>
</dbReference>
<dbReference type="SUPFAM" id="SSF51735">
    <property type="entry name" value="NAD(P)-binding Rossmann-fold domains"/>
    <property type="match status" value="1"/>
</dbReference>
<keyword evidence="2" id="KW-0521">NADP</keyword>
<gene>
    <name evidence="4" type="ORF">Dda_8065</name>
</gene>
<dbReference type="Proteomes" id="UP001221413">
    <property type="component" value="Unassembled WGS sequence"/>
</dbReference>
<dbReference type="Gene3D" id="3.40.50.720">
    <property type="entry name" value="NAD(P)-binding Rossmann-like Domain"/>
    <property type="match status" value="1"/>
</dbReference>
<dbReference type="Pfam" id="PF00106">
    <property type="entry name" value="adh_short"/>
    <property type="match status" value="1"/>
</dbReference>
<keyword evidence="3" id="KW-0560">Oxidoreductase</keyword>
<evidence type="ECO:0000256" key="3">
    <source>
        <dbReference type="ARBA" id="ARBA00023002"/>
    </source>
</evidence>
<proteinExistence type="inferred from homology"/>
<comment type="similarity">
    <text evidence="1">Belongs to the short-chain dehydrogenases/reductases (SDR) family.</text>
</comment>
<dbReference type="AlphaFoldDB" id="A0AAD6ISJ4"/>